<dbReference type="CDD" id="cd03215">
    <property type="entry name" value="ABC_Carb_Monos_II"/>
    <property type="match status" value="1"/>
</dbReference>
<dbReference type="GO" id="GO:0005886">
    <property type="term" value="C:plasma membrane"/>
    <property type="evidence" value="ECO:0007669"/>
    <property type="project" value="UniProtKB-SubCell"/>
</dbReference>
<dbReference type="Gene3D" id="3.40.50.300">
    <property type="entry name" value="P-loop containing nucleotide triphosphate hydrolases"/>
    <property type="match status" value="2"/>
</dbReference>
<feature type="domain" description="ABC transporter" evidence="10">
    <location>
        <begin position="18"/>
        <end position="255"/>
    </location>
</feature>
<dbReference type="InterPro" id="IPR017871">
    <property type="entry name" value="ABC_transporter-like_CS"/>
</dbReference>
<dbReference type="PANTHER" id="PTHR43790">
    <property type="entry name" value="CARBOHYDRATE TRANSPORT ATP-BINDING PROTEIN MG119-RELATED"/>
    <property type="match status" value="1"/>
</dbReference>
<accession>A0A9D1LBI1</accession>
<evidence type="ECO:0000313" key="12">
    <source>
        <dbReference type="Proteomes" id="UP000824072"/>
    </source>
</evidence>
<dbReference type="SMART" id="SM00382">
    <property type="entry name" value="AAA"/>
    <property type="match status" value="2"/>
</dbReference>
<organism evidence="11 12">
    <name type="scientific">Candidatus Pullichristensenella excrementigallinarum</name>
    <dbReference type="NCBI Taxonomy" id="2840907"/>
    <lineage>
        <taxon>Bacteria</taxon>
        <taxon>Bacillati</taxon>
        <taxon>Bacillota</taxon>
        <taxon>Clostridia</taxon>
        <taxon>Candidatus Pullichristensenella</taxon>
    </lineage>
</organism>
<keyword evidence="7 11" id="KW-0067">ATP-binding</keyword>
<evidence type="ECO:0000259" key="10">
    <source>
        <dbReference type="PROSITE" id="PS50893"/>
    </source>
</evidence>
<evidence type="ECO:0000256" key="5">
    <source>
        <dbReference type="ARBA" id="ARBA00022737"/>
    </source>
</evidence>
<dbReference type="InterPro" id="IPR050107">
    <property type="entry name" value="ABC_carbohydrate_import_ATPase"/>
</dbReference>
<keyword evidence="4" id="KW-0762">Sugar transport</keyword>
<evidence type="ECO:0000256" key="9">
    <source>
        <dbReference type="ARBA" id="ARBA00023136"/>
    </source>
</evidence>
<keyword evidence="5" id="KW-0677">Repeat</keyword>
<dbReference type="AlphaFoldDB" id="A0A9D1LBI1"/>
<evidence type="ECO:0000256" key="7">
    <source>
        <dbReference type="ARBA" id="ARBA00022840"/>
    </source>
</evidence>
<keyword evidence="6" id="KW-0547">Nucleotide-binding</keyword>
<reference evidence="11" key="1">
    <citation type="submission" date="2020-10" db="EMBL/GenBank/DDBJ databases">
        <authorList>
            <person name="Gilroy R."/>
        </authorList>
    </citation>
    <scope>NUCLEOTIDE SEQUENCE</scope>
    <source>
        <strain evidence="11">ChiHcec3-11533</strain>
    </source>
</reference>
<dbReference type="InterPro" id="IPR003593">
    <property type="entry name" value="AAA+_ATPase"/>
</dbReference>
<comment type="caution">
    <text evidence="11">The sequence shown here is derived from an EMBL/GenBank/DDBJ whole genome shotgun (WGS) entry which is preliminary data.</text>
</comment>
<evidence type="ECO:0000256" key="6">
    <source>
        <dbReference type="ARBA" id="ARBA00022741"/>
    </source>
</evidence>
<evidence type="ECO:0000256" key="3">
    <source>
        <dbReference type="ARBA" id="ARBA00022475"/>
    </source>
</evidence>
<name>A0A9D1LBI1_9FIRM</name>
<evidence type="ECO:0000256" key="8">
    <source>
        <dbReference type="ARBA" id="ARBA00022967"/>
    </source>
</evidence>
<dbReference type="EMBL" id="DVMU01000181">
    <property type="protein sequence ID" value="HIU34483.1"/>
    <property type="molecule type" value="Genomic_DNA"/>
</dbReference>
<evidence type="ECO:0000256" key="2">
    <source>
        <dbReference type="ARBA" id="ARBA00022448"/>
    </source>
</evidence>
<proteinExistence type="predicted"/>
<dbReference type="GO" id="GO:0005524">
    <property type="term" value="F:ATP binding"/>
    <property type="evidence" value="ECO:0007669"/>
    <property type="project" value="UniProtKB-KW"/>
</dbReference>
<evidence type="ECO:0000256" key="1">
    <source>
        <dbReference type="ARBA" id="ARBA00004202"/>
    </source>
</evidence>
<evidence type="ECO:0000256" key="4">
    <source>
        <dbReference type="ARBA" id="ARBA00022597"/>
    </source>
</evidence>
<keyword evidence="8" id="KW-1278">Translocase</keyword>
<evidence type="ECO:0000313" key="11">
    <source>
        <dbReference type="EMBL" id="HIU34483.1"/>
    </source>
</evidence>
<dbReference type="InterPro" id="IPR003439">
    <property type="entry name" value="ABC_transporter-like_ATP-bd"/>
</dbReference>
<dbReference type="SUPFAM" id="SSF52540">
    <property type="entry name" value="P-loop containing nucleoside triphosphate hydrolases"/>
    <property type="match status" value="2"/>
</dbReference>
<keyword evidence="2" id="KW-0813">Transport</keyword>
<dbReference type="FunFam" id="3.40.50.300:FF:000127">
    <property type="entry name" value="Ribose import ATP-binding protein RbsA"/>
    <property type="match status" value="1"/>
</dbReference>
<dbReference type="PANTHER" id="PTHR43790:SF3">
    <property type="entry name" value="D-ALLOSE IMPORT ATP-BINDING PROTEIN ALSA-RELATED"/>
    <property type="match status" value="1"/>
</dbReference>
<dbReference type="Proteomes" id="UP000824072">
    <property type="component" value="Unassembled WGS sequence"/>
</dbReference>
<feature type="domain" description="ABC transporter" evidence="10">
    <location>
        <begin position="263"/>
        <end position="508"/>
    </location>
</feature>
<dbReference type="Pfam" id="PF00005">
    <property type="entry name" value="ABC_tran"/>
    <property type="match status" value="2"/>
</dbReference>
<protein>
    <submittedName>
        <fullName evidence="11">Sugar ABC transporter ATP-binding protein</fullName>
    </submittedName>
</protein>
<dbReference type="PROSITE" id="PS00211">
    <property type="entry name" value="ABC_TRANSPORTER_1"/>
    <property type="match status" value="1"/>
</dbReference>
<comment type="subcellular location">
    <subcellularLocation>
        <location evidence="1">Cell membrane</location>
        <topology evidence="1">Peripheral membrane protein</topology>
    </subcellularLocation>
</comment>
<dbReference type="CDD" id="cd03216">
    <property type="entry name" value="ABC_Carb_Monos_I"/>
    <property type="match status" value="1"/>
</dbReference>
<gene>
    <name evidence="11" type="ORF">IAB02_07970</name>
</gene>
<keyword evidence="3" id="KW-1003">Cell membrane</keyword>
<dbReference type="PROSITE" id="PS50893">
    <property type="entry name" value="ABC_TRANSPORTER_2"/>
    <property type="match status" value="2"/>
</dbReference>
<reference evidence="11" key="2">
    <citation type="journal article" date="2021" name="PeerJ">
        <title>Extensive microbial diversity within the chicken gut microbiome revealed by metagenomics and culture.</title>
        <authorList>
            <person name="Gilroy R."/>
            <person name="Ravi A."/>
            <person name="Getino M."/>
            <person name="Pursley I."/>
            <person name="Horton D.L."/>
            <person name="Alikhan N.F."/>
            <person name="Baker D."/>
            <person name="Gharbi K."/>
            <person name="Hall N."/>
            <person name="Watson M."/>
            <person name="Adriaenssens E.M."/>
            <person name="Foster-Nyarko E."/>
            <person name="Jarju S."/>
            <person name="Secka A."/>
            <person name="Antonio M."/>
            <person name="Oren A."/>
            <person name="Chaudhuri R.R."/>
            <person name="La Ragione R."/>
            <person name="Hildebrand F."/>
            <person name="Pallen M.J."/>
        </authorList>
    </citation>
    <scope>NUCLEOTIDE SEQUENCE</scope>
    <source>
        <strain evidence="11">ChiHcec3-11533</strain>
    </source>
</reference>
<dbReference type="GO" id="GO:0016887">
    <property type="term" value="F:ATP hydrolysis activity"/>
    <property type="evidence" value="ECO:0007669"/>
    <property type="project" value="InterPro"/>
</dbReference>
<sequence length="509" mass="56411">MDERIRIGGGNVSEQNWIELRNITKDFSGVRALDKVSIKILPGRVHTLVGENGAGKSTLMKILNGLYKPNEGTILIGGEETVIHSPIDARKKGIAMIYQELNYISELSLEENIFMGRFPSGKIKGTVDWKQVRKDTLALFAQEGLNYDPAMKIKHLSVSEIQMLEILKAISCDAKVIIMDEPTSSITTREVETLFEHIQQLKQRGIAIVYISHKMEEVFRISDDITVLRDGKVVDSGPAGQFDIHSLIAKMVGRELKEIYPKVQAEAGKTVLELKHLSSSGVFKDIDLTIRQGEILGLAGLVGAGRTELARAVAGLDGFTSGEIYLEGERITPGNVREAMQKGIVMVSEDRREYGIIGCRDILENATLADNAVSRGLLANRRPQVERAKNNIRRMKVKAPSLDILIENLSGGNQQKVVLAKWLMLNAKVLILDEPTRGIDVGAKYEIYKIICELAQQGYAILMISSEIPELMGMADRIQVMCRGRISPEIQRDAFSQELIMQYAVGGIL</sequence>
<dbReference type="InterPro" id="IPR027417">
    <property type="entry name" value="P-loop_NTPase"/>
</dbReference>
<keyword evidence="9" id="KW-0472">Membrane</keyword>